<reference evidence="2" key="2">
    <citation type="submission" date="2020-09" db="EMBL/GenBank/DDBJ databases">
        <authorList>
            <person name="Sun Q."/>
            <person name="Zhou Y."/>
        </authorList>
    </citation>
    <scope>NUCLEOTIDE SEQUENCE</scope>
    <source>
        <strain evidence="2">CGMCC 1.15367</strain>
    </source>
</reference>
<evidence type="ECO:0000313" key="2">
    <source>
        <dbReference type="EMBL" id="GGE01695.1"/>
    </source>
</evidence>
<sequence length="199" mass="21343">MSPRSARNRFRSASFPYVRQSGPNGQHRLDAFAATKNTTDAAEPDGVTIEGAEDALGLLDVRHGSAIGIEPAARHTGDLPGIVGDASQQGRQFPQFVRLVVPKIGGGMEGKSGAEPFDVAIAKIALRDGAGDRLGGVEQSGRLLLVRHVSLALAHRRRRRRHADQVGLAKEASRMTSAKERAPVTCGMRSRRSPRWPVA</sequence>
<comment type="caution">
    <text evidence="2">The sequence shown here is derived from an EMBL/GenBank/DDBJ whole genome shotgun (WGS) entry which is preliminary data.</text>
</comment>
<feature type="compositionally biased region" description="Basic residues" evidence="1">
    <location>
        <begin position="189"/>
        <end position="199"/>
    </location>
</feature>
<dbReference type="AlphaFoldDB" id="A0A916ZK16"/>
<feature type="compositionally biased region" description="Basic and acidic residues" evidence="1">
    <location>
        <begin position="171"/>
        <end position="182"/>
    </location>
</feature>
<evidence type="ECO:0000256" key="1">
    <source>
        <dbReference type="SAM" id="MobiDB-lite"/>
    </source>
</evidence>
<keyword evidence="3" id="KW-1185">Reference proteome</keyword>
<evidence type="ECO:0000313" key="3">
    <source>
        <dbReference type="Proteomes" id="UP000644699"/>
    </source>
</evidence>
<name>A0A916ZK16_9HYPH</name>
<accession>A0A916ZK16</accession>
<feature type="region of interest" description="Disordered" evidence="1">
    <location>
        <begin position="160"/>
        <end position="199"/>
    </location>
</feature>
<gene>
    <name evidence="2" type="ORF">GCM10011390_20740</name>
</gene>
<organism evidence="2 3">
    <name type="scientific">Aureimonas endophytica</name>
    <dbReference type="NCBI Taxonomy" id="2027858"/>
    <lineage>
        <taxon>Bacteria</taxon>
        <taxon>Pseudomonadati</taxon>
        <taxon>Pseudomonadota</taxon>
        <taxon>Alphaproteobacteria</taxon>
        <taxon>Hyphomicrobiales</taxon>
        <taxon>Aurantimonadaceae</taxon>
        <taxon>Aureimonas</taxon>
    </lineage>
</organism>
<feature type="region of interest" description="Disordered" evidence="1">
    <location>
        <begin position="1"/>
        <end position="26"/>
    </location>
</feature>
<dbReference type="EMBL" id="BMIQ01000003">
    <property type="protein sequence ID" value="GGE01695.1"/>
    <property type="molecule type" value="Genomic_DNA"/>
</dbReference>
<proteinExistence type="predicted"/>
<feature type="compositionally biased region" description="Basic residues" evidence="1">
    <location>
        <begin position="1"/>
        <end position="10"/>
    </location>
</feature>
<protein>
    <submittedName>
        <fullName evidence="2">Uncharacterized protein</fullName>
    </submittedName>
</protein>
<reference evidence="2" key="1">
    <citation type="journal article" date="2014" name="Int. J. Syst. Evol. Microbiol.">
        <title>Complete genome sequence of Corynebacterium casei LMG S-19264T (=DSM 44701T), isolated from a smear-ripened cheese.</title>
        <authorList>
            <consortium name="US DOE Joint Genome Institute (JGI-PGF)"/>
            <person name="Walter F."/>
            <person name="Albersmeier A."/>
            <person name="Kalinowski J."/>
            <person name="Ruckert C."/>
        </authorList>
    </citation>
    <scope>NUCLEOTIDE SEQUENCE</scope>
    <source>
        <strain evidence="2">CGMCC 1.15367</strain>
    </source>
</reference>
<dbReference type="Proteomes" id="UP000644699">
    <property type="component" value="Unassembled WGS sequence"/>
</dbReference>